<dbReference type="GO" id="GO:0030246">
    <property type="term" value="F:carbohydrate binding"/>
    <property type="evidence" value="ECO:0007669"/>
    <property type="project" value="InterPro"/>
</dbReference>
<proteinExistence type="inferred from homology"/>
<evidence type="ECO:0000256" key="7">
    <source>
        <dbReference type="ARBA" id="ARBA00023295"/>
    </source>
</evidence>
<dbReference type="InterPro" id="IPR000322">
    <property type="entry name" value="Glyco_hydro_31_TIM"/>
</dbReference>
<feature type="domain" description="P-type" evidence="11">
    <location>
        <begin position="119"/>
        <end position="181"/>
    </location>
</feature>
<dbReference type="Gene3D" id="4.10.110.10">
    <property type="entry name" value="Spasmolytic Protein, domain 1"/>
    <property type="match status" value="1"/>
</dbReference>
<reference evidence="12" key="3">
    <citation type="submission" date="2023-05" db="EMBL/GenBank/DDBJ databases">
        <authorList>
            <person name="Smith C.H."/>
        </authorList>
    </citation>
    <scope>NUCLEOTIDE SEQUENCE</scope>
    <source>
        <strain evidence="12">CHS0354</strain>
        <tissue evidence="12">Mantle</tissue>
    </source>
</reference>
<evidence type="ECO:0000256" key="9">
    <source>
        <dbReference type="RuleBase" id="RU361185"/>
    </source>
</evidence>
<gene>
    <name evidence="12" type="ORF">CHS0354_007291</name>
</gene>
<dbReference type="FunFam" id="2.60.40.1180:FF:000001">
    <property type="entry name" value="Maltase-glucoamylase, intestinal"/>
    <property type="match status" value="1"/>
</dbReference>
<evidence type="ECO:0000313" key="12">
    <source>
        <dbReference type="EMBL" id="KAK3608263.1"/>
    </source>
</evidence>
<evidence type="ECO:0000256" key="5">
    <source>
        <dbReference type="ARBA" id="ARBA00023157"/>
    </source>
</evidence>
<organism evidence="12 13">
    <name type="scientific">Potamilus streckersoni</name>
    <dbReference type="NCBI Taxonomy" id="2493646"/>
    <lineage>
        <taxon>Eukaryota</taxon>
        <taxon>Metazoa</taxon>
        <taxon>Spiralia</taxon>
        <taxon>Lophotrochozoa</taxon>
        <taxon>Mollusca</taxon>
        <taxon>Bivalvia</taxon>
        <taxon>Autobranchia</taxon>
        <taxon>Heteroconchia</taxon>
        <taxon>Palaeoheterodonta</taxon>
        <taxon>Unionida</taxon>
        <taxon>Unionoidea</taxon>
        <taxon>Unionidae</taxon>
        <taxon>Ambleminae</taxon>
        <taxon>Lampsilini</taxon>
        <taxon>Potamilus</taxon>
    </lineage>
</organism>
<dbReference type="Gene3D" id="2.60.40.1180">
    <property type="entry name" value="Golgi alpha-mannosidase II"/>
    <property type="match status" value="2"/>
</dbReference>
<dbReference type="SMART" id="SM00018">
    <property type="entry name" value="PD"/>
    <property type="match status" value="1"/>
</dbReference>
<dbReference type="Gene3D" id="2.60.40.1760">
    <property type="entry name" value="glycosyl hydrolase (family 31)"/>
    <property type="match status" value="1"/>
</dbReference>
<protein>
    <recommendedName>
        <fullName evidence="11">P-type domain-containing protein</fullName>
    </recommendedName>
</protein>
<evidence type="ECO:0000256" key="4">
    <source>
        <dbReference type="ARBA" id="ARBA00023136"/>
    </source>
</evidence>
<reference evidence="12" key="2">
    <citation type="journal article" date="2021" name="Genome Biol. Evol.">
        <title>Developing a high-quality reference genome for a parasitic bivalve with doubly uniparental inheritance (Bivalvia: Unionida).</title>
        <authorList>
            <person name="Smith C.H."/>
        </authorList>
    </citation>
    <scope>NUCLEOTIDE SEQUENCE</scope>
    <source>
        <strain evidence="12">CHS0354</strain>
        <tissue evidence="12">Mantle</tissue>
    </source>
</reference>
<keyword evidence="10" id="KW-1133">Transmembrane helix</keyword>
<dbReference type="Proteomes" id="UP001195483">
    <property type="component" value="Unassembled WGS sequence"/>
</dbReference>
<dbReference type="InterPro" id="IPR030458">
    <property type="entry name" value="Glyco_hydro_31_AS"/>
</dbReference>
<dbReference type="SUPFAM" id="SSF51445">
    <property type="entry name" value="(Trans)glycosidases"/>
    <property type="match status" value="1"/>
</dbReference>
<dbReference type="CDD" id="cd06602">
    <property type="entry name" value="GH31_MGAM_SI_GAA"/>
    <property type="match status" value="1"/>
</dbReference>
<dbReference type="InterPro" id="IPR000519">
    <property type="entry name" value="P_trefoil_dom"/>
</dbReference>
<comment type="caution">
    <text evidence="12">The sequence shown here is derived from an EMBL/GenBank/DDBJ whole genome shotgun (WGS) entry which is preliminary data.</text>
</comment>
<accession>A0AAE0WAM5</accession>
<evidence type="ECO:0000256" key="8">
    <source>
        <dbReference type="PROSITE-ProRule" id="PRU00779"/>
    </source>
</evidence>
<dbReference type="InterPro" id="IPR017853">
    <property type="entry name" value="GH"/>
</dbReference>
<evidence type="ECO:0000256" key="3">
    <source>
        <dbReference type="ARBA" id="ARBA00022801"/>
    </source>
</evidence>
<keyword evidence="13" id="KW-1185">Reference proteome</keyword>
<dbReference type="CDD" id="cd14752">
    <property type="entry name" value="GH31_N"/>
    <property type="match status" value="1"/>
</dbReference>
<dbReference type="PANTHER" id="PTHR22762">
    <property type="entry name" value="ALPHA-GLUCOSIDASE"/>
    <property type="match status" value="1"/>
</dbReference>
<dbReference type="PROSITE" id="PS51448">
    <property type="entry name" value="P_TREFOIL_2"/>
    <property type="match status" value="1"/>
</dbReference>
<evidence type="ECO:0000256" key="1">
    <source>
        <dbReference type="ARBA" id="ARBA00004308"/>
    </source>
</evidence>
<keyword evidence="5" id="KW-1015">Disulfide bond</keyword>
<dbReference type="GO" id="GO:0005975">
    <property type="term" value="P:carbohydrate metabolic process"/>
    <property type="evidence" value="ECO:0007669"/>
    <property type="project" value="InterPro"/>
</dbReference>
<keyword evidence="4 10" id="KW-0472">Membrane</keyword>
<dbReference type="PROSITE" id="PS00707">
    <property type="entry name" value="GLYCOSYL_HYDROL_F31_2"/>
    <property type="match status" value="1"/>
</dbReference>
<dbReference type="Pfam" id="PF21365">
    <property type="entry name" value="Glyco_hydro_31_3rd"/>
    <property type="match status" value="1"/>
</dbReference>
<comment type="subcellular location">
    <subcellularLocation>
        <location evidence="1">Endomembrane system</location>
    </subcellularLocation>
</comment>
<keyword evidence="10" id="KW-0812">Transmembrane</keyword>
<dbReference type="InterPro" id="IPR044913">
    <property type="entry name" value="P_trefoil_dom_sf"/>
</dbReference>
<evidence type="ECO:0000313" key="13">
    <source>
        <dbReference type="Proteomes" id="UP001195483"/>
    </source>
</evidence>
<evidence type="ECO:0000256" key="2">
    <source>
        <dbReference type="ARBA" id="ARBA00007806"/>
    </source>
</evidence>
<name>A0AAE0WAM5_9BIVA</name>
<dbReference type="SUPFAM" id="SSF51011">
    <property type="entry name" value="Glycosyl hydrolase domain"/>
    <property type="match status" value="1"/>
</dbReference>
<dbReference type="InterPro" id="IPR030459">
    <property type="entry name" value="Glyco_hydro_31_CS"/>
</dbReference>
<dbReference type="FunFam" id="2.60.40.1180:FF:000005">
    <property type="entry name" value="Maltase-glucoamylase, intestinal"/>
    <property type="match status" value="1"/>
</dbReference>
<dbReference type="Pfam" id="PF01055">
    <property type="entry name" value="Glyco_hydro_31_2nd"/>
    <property type="match status" value="1"/>
</dbReference>
<dbReference type="InterPro" id="IPR013780">
    <property type="entry name" value="Glyco_hydro_b"/>
</dbReference>
<comment type="caution">
    <text evidence="8">Lacks conserved residue(s) required for the propagation of feature annotation.</text>
</comment>
<dbReference type="Pfam" id="PF13802">
    <property type="entry name" value="Gal_mutarotas_2"/>
    <property type="match status" value="1"/>
</dbReference>
<evidence type="ECO:0000256" key="10">
    <source>
        <dbReference type="SAM" id="Phobius"/>
    </source>
</evidence>
<dbReference type="InterPro" id="IPR011013">
    <property type="entry name" value="Gal_mutarotase_sf_dom"/>
</dbReference>
<evidence type="ECO:0000259" key="11">
    <source>
        <dbReference type="PROSITE" id="PS51448"/>
    </source>
</evidence>
<comment type="similarity">
    <text evidence="2 9">Belongs to the glycosyl hydrolase 31 family.</text>
</comment>
<dbReference type="InterPro" id="IPR025887">
    <property type="entry name" value="Glyco_hydro_31_N_dom"/>
</dbReference>
<dbReference type="CDD" id="cd00111">
    <property type="entry name" value="Trefoil"/>
    <property type="match status" value="1"/>
</dbReference>
<evidence type="ECO:0000256" key="6">
    <source>
        <dbReference type="ARBA" id="ARBA00023180"/>
    </source>
</evidence>
<sequence>MASIPRKDIFIVVFVIFCVVVLLWWSQLYSKVHISLIWIQSPELDVANLQNIKEDEFSQTVVMEIHSTIRSIKSVKNIDIISLEKKQLFLVDKQNYKPQSNDNSRKNSYFNSEKLRQTKQCYKATDYEKFDCHPETGATMESCEQRGCCWLPLVTRKKSVHSRNITNAQASVDVPLCYYPSNYPGYQVKERNDTELGFVAILEKSVPGYYPNDIKLLNLEVIFETSSRLHIRIYDPSSRRYEVPIEVPHPSEKASNPEYDVQLSDMGQPFNLAVKRVQDQDGPTLLNTSGAAAFIFSDQFLQLSYRLPSIYLYGLGEHRDTLLHSMEWTRFTMWAHDQPPVENSNLYGVHPFYLVMEDNGQSHGFFLLNSNAMDVILQPSPAITWRTIGGILDFYLFLGPSPADVVSQYIEVIGQPFLPPYWSLGFHICRFGYKNVNQTLDVANRVRQAGIPQDVQWNDIDYAIGMRDFTTDIERFGNQSAMVEELHSLGMHYVIITDPGISSTQPKGSYAPYDLAIKMDVIIKDSDGKPIVGKVWPGETVFPDFTSPDAQSYWTTVIKDFHDKVQFDGLWIDMNEISSFVDGSISGCPFSPFDYPPYTPAVNGGKLSYRTLCASARQNLSYQYDVHNIYGLLESKATAQALIETRGRRPFVISRSTYSSQGRYGGHWTGDNDSSFYDMYKSIAGILPAICTSILNMNLFGMPMVGADICGFRHDTTAQLCQRWHQLGAFYPFSRNHNDKGVERDQDPASFGEAVAASTRKAYLTRYSLLPYLYTLFYKSHTTGETVARSLFFEFPDDVRTYSIDKQFLWGPSLLISPVLEENQTMVEAYFPDDVWYNFYTGVKINTRGETCLLDAPMDVINLHVRGGYVLPMQEPALTTTESRKNKFSLLVSLDENVIARGDLFWDDGDSLGTVERSEYNRIYFNASKNELNSYAVYIGFKEQPMLLGNITIFGMPLKPSVVEVNAVLQNFTFSSQTQVLSVPDLKINLLEPFLMTWR</sequence>
<dbReference type="InterPro" id="IPR048395">
    <property type="entry name" value="Glyco_hydro_31_C"/>
</dbReference>
<dbReference type="PANTHER" id="PTHR22762:SF131">
    <property type="entry name" value="GLYCOSIDE HYDROLASE FAMILY 31 N-TERMINAL DOMAIN-CONTAINING PROTEIN"/>
    <property type="match status" value="1"/>
</dbReference>
<dbReference type="AlphaFoldDB" id="A0AAE0WAM5"/>
<feature type="transmembrane region" description="Helical" evidence="10">
    <location>
        <begin position="9"/>
        <end position="26"/>
    </location>
</feature>
<dbReference type="Pfam" id="PF00088">
    <property type="entry name" value="Trefoil"/>
    <property type="match status" value="1"/>
</dbReference>
<dbReference type="InterPro" id="IPR017957">
    <property type="entry name" value="P_trefoil_CS"/>
</dbReference>
<dbReference type="Gene3D" id="3.20.20.80">
    <property type="entry name" value="Glycosidases"/>
    <property type="match status" value="1"/>
</dbReference>
<dbReference type="GO" id="GO:0012505">
    <property type="term" value="C:endomembrane system"/>
    <property type="evidence" value="ECO:0007669"/>
    <property type="project" value="UniProtKB-SubCell"/>
</dbReference>
<keyword evidence="6" id="KW-0325">Glycoprotein</keyword>
<dbReference type="PROSITE" id="PS00025">
    <property type="entry name" value="P_TREFOIL_1"/>
    <property type="match status" value="1"/>
</dbReference>
<dbReference type="EMBL" id="JAEAOA010000502">
    <property type="protein sequence ID" value="KAK3608263.1"/>
    <property type="molecule type" value="Genomic_DNA"/>
</dbReference>
<keyword evidence="3 9" id="KW-0378">Hydrolase</keyword>
<keyword evidence="7 9" id="KW-0326">Glycosidase</keyword>
<dbReference type="GO" id="GO:0004558">
    <property type="term" value="F:alpha-1,4-glucosidase activity"/>
    <property type="evidence" value="ECO:0007669"/>
    <property type="project" value="TreeGrafter"/>
</dbReference>
<dbReference type="SUPFAM" id="SSF74650">
    <property type="entry name" value="Galactose mutarotase-like"/>
    <property type="match status" value="1"/>
</dbReference>
<reference evidence="12" key="1">
    <citation type="journal article" date="2021" name="Genome Biol. Evol.">
        <title>A High-Quality Reference Genome for a Parasitic Bivalve with Doubly Uniparental Inheritance (Bivalvia: Unionida).</title>
        <authorList>
            <person name="Smith C.H."/>
        </authorList>
    </citation>
    <scope>NUCLEOTIDE SEQUENCE</scope>
    <source>
        <strain evidence="12">CHS0354</strain>
    </source>
</reference>
<dbReference type="PROSITE" id="PS00129">
    <property type="entry name" value="GLYCOSYL_HYDROL_F31_1"/>
    <property type="match status" value="1"/>
</dbReference>